<gene>
    <name evidence="1" type="ORF">BJ138DRAFT_362028</name>
</gene>
<reference evidence="1" key="1">
    <citation type="journal article" date="2021" name="New Phytol.">
        <title>Evolutionary innovations through gain and loss of genes in the ectomycorrhizal Boletales.</title>
        <authorList>
            <person name="Wu G."/>
            <person name="Miyauchi S."/>
            <person name="Morin E."/>
            <person name="Kuo A."/>
            <person name="Drula E."/>
            <person name="Varga T."/>
            <person name="Kohler A."/>
            <person name="Feng B."/>
            <person name="Cao Y."/>
            <person name="Lipzen A."/>
            <person name="Daum C."/>
            <person name="Hundley H."/>
            <person name="Pangilinan J."/>
            <person name="Johnson J."/>
            <person name="Barry K."/>
            <person name="LaButti K."/>
            <person name="Ng V."/>
            <person name="Ahrendt S."/>
            <person name="Min B."/>
            <person name="Choi I.G."/>
            <person name="Park H."/>
            <person name="Plett J.M."/>
            <person name="Magnuson J."/>
            <person name="Spatafora J.W."/>
            <person name="Nagy L.G."/>
            <person name="Henrissat B."/>
            <person name="Grigoriev I.V."/>
            <person name="Yang Z.L."/>
            <person name="Xu J."/>
            <person name="Martin F.M."/>
        </authorList>
    </citation>
    <scope>NUCLEOTIDE SEQUENCE</scope>
    <source>
        <strain evidence="1">ATCC 28755</strain>
    </source>
</reference>
<name>A0ACB8AMB4_9AGAM</name>
<evidence type="ECO:0000313" key="1">
    <source>
        <dbReference type="EMBL" id="KAH7914516.1"/>
    </source>
</evidence>
<dbReference type="Proteomes" id="UP000790377">
    <property type="component" value="Unassembled WGS sequence"/>
</dbReference>
<accession>A0ACB8AMB4</accession>
<evidence type="ECO:0000313" key="2">
    <source>
        <dbReference type="Proteomes" id="UP000790377"/>
    </source>
</evidence>
<organism evidence="1 2">
    <name type="scientific">Hygrophoropsis aurantiaca</name>
    <dbReference type="NCBI Taxonomy" id="72124"/>
    <lineage>
        <taxon>Eukaryota</taxon>
        <taxon>Fungi</taxon>
        <taxon>Dikarya</taxon>
        <taxon>Basidiomycota</taxon>
        <taxon>Agaricomycotina</taxon>
        <taxon>Agaricomycetes</taxon>
        <taxon>Agaricomycetidae</taxon>
        <taxon>Boletales</taxon>
        <taxon>Coniophorineae</taxon>
        <taxon>Hygrophoropsidaceae</taxon>
        <taxon>Hygrophoropsis</taxon>
    </lineage>
</organism>
<sequence length="490" mass="52595">MPHNRGIVTVVRLSSTGSGQDDSLKVIGNTESRCYGGVYNKFTKCAKIFTPTCQDMPSSIQVQVGTFTESHETSPTHLHAPRKIFTGHKDTISTVIFFPDNRHIITASYDRTVRTWAVYTGQQSGEPLSQSSSVWAMSLSSDGQKLAIGLEDSTISLWNLSMREPLQPPIEDYPSQVYCLAFSPDNLFIAIGTMNNEISVWDVIAGKPVGNTLTGHSNVVWSVAFSPDGRRIASGSSDNTIRVWDILSGQTIVGPLEGHTNVVSSVTYSPDGRLIISGSYDKTLRIWDASNGKQTQAPLGELGGSVYSIAVSADGQRIASGLDDNTVVLLNIATGSVLGEPLAGHKKPVRSVAWSPDGQYVASGSEDHTICLWDAQVSHLPVVGSQSADTQTQHLPVAISISNQASRPVPIQPTAQAVPRAHESSSLSSSILNLPAGSSKPPSPVLANYKTRRPSFDSMASDFVPTPRQAPRDRALASLEMERASARRNS</sequence>
<keyword evidence="2" id="KW-1185">Reference proteome</keyword>
<protein>
    <submittedName>
        <fullName evidence="1">WD40-repeat-containing domain protein</fullName>
    </submittedName>
</protein>
<proteinExistence type="predicted"/>
<dbReference type="EMBL" id="MU267612">
    <property type="protein sequence ID" value="KAH7914516.1"/>
    <property type="molecule type" value="Genomic_DNA"/>
</dbReference>
<comment type="caution">
    <text evidence="1">The sequence shown here is derived from an EMBL/GenBank/DDBJ whole genome shotgun (WGS) entry which is preliminary data.</text>
</comment>